<feature type="transmembrane region" description="Helical" evidence="7">
    <location>
        <begin position="139"/>
        <end position="161"/>
    </location>
</feature>
<accession>A0ABW7C8U1</accession>
<reference evidence="10" key="1">
    <citation type="journal article" date="2024" name="Algal Res.">
        <title>Biochemical, toxicological and genomic investigation of a high-biomass producing Limnothrix strain isolated from Italian shallow drinking water reservoir.</title>
        <authorList>
            <person name="Simonazzi M."/>
            <person name="Shishido T.K."/>
            <person name="Delbaje E."/>
            <person name="Wahlsten M."/>
            <person name="Fewer D.P."/>
            <person name="Sivonen K."/>
            <person name="Pezzolesi L."/>
            <person name="Pistocchi R."/>
        </authorList>
    </citation>
    <scope>NUCLEOTIDE SEQUENCE [LARGE SCALE GENOMIC DNA]</scope>
    <source>
        <strain evidence="10">LRLZ20PSL1</strain>
    </source>
</reference>
<evidence type="ECO:0000256" key="3">
    <source>
        <dbReference type="ARBA" id="ARBA00022679"/>
    </source>
</evidence>
<keyword evidence="10" id="KW-1185">Reference proteome</keyword>
<sequence length="799" mass="88519">MTLSWLRRTSPARAHGSKPRRLTGRWLGILAGAIGLMLVLAESLARCTGLTEFAQSSLMLPLWGLELLGQTPDQPEYRSWLVAMVVGLVATVALVPRWRRMPSQRSRALVVAIVGALTLRYIVWRVTMTLNFSTVADGLASGLLLICEIALWVNSGLDLALMLRSGDRRAEAARAAALVATGYQPTVDIWIPTYGEPVDVLRRTVIGCQALNYGPKQIYLLDDGRRPEVRDLAQTLGCHYLTRANNTHAKAGNLNHALGCTQGELIVCFDADFVPTRNFLQRTVGFFHDPSVGLVQTRQHFFNPDPIVYNLGLGDRFTTNRDVFSRYIQSVRDGVGASICYGSSFVVRRSALEQVGGFVTSSLCEDYFTGIALMSSGYQIRYLNEALSAGLSPESMSAYIAQQQRWAAGTMQGFFIPENPLTIRGLTLVQRLHYAQGWFYWGLSLIRLLFLVAPLPIALLGISPMQADVMEWLLWFLPLYVAHLATCNWLNRRSCSATLGDVYAIVNCFPIALTVLHTLWRPFGRAFRVTPKGIARDRAVFNPMPGLPLLGIWGLTAMAWGWSLAQVLGWLPLPAGQSGSELNLAWLTYNLLLVGAAVLASVDAPKPNRHEWFRRDRPGLLQLADRPWPMGVTLRLASESGAIVALTRSPQPTPKSGIGARWATVRRILLGEAQPSPATKGAAMLADFPPLSSTPENPEQGQLHLIDRAFGQPLVLPVRVLQQPDRDPQTGEALLEVAWEPLTPTQQRQLVEWLYCQPGQWQSRESPGELASLGLLLRSSLWAYRRQRDRRAREAIVLP</sequence>
<feature type="transmembrane region" description="Helical" evidence="7">
    <location>
        <begin position="472"/>
        <end position="490"/>
    </location>
</feature>
<protein>
    <submittedName>
        <fullName evidence="9">Glycosyltransferase</fullName>
        <ecNumber evidence="9">2.4.-.-</ecNumber>
    </submittedName>
</protein>
<feature type="transmembrane region" description="Helical" evidence="7">
    <location>
        <begin position="583"/>
        <end position="602"/>
    </location>
</feature>
<feature type="transmembrane region" description="Helical" evidence="7">
    <location>
        <begin position="502"/>
        <end position="520"/>
    </location>
</feature>
<dbReference type="InterPro" id="IPR050321">
    <property type="entry name" value="Glycosyltr_2/OpgH_subfam"/>
</dbReference>
<dbReference type="PANTHER" id="PTHR43867:SF2">
    <property type="entry name" value="CELLULOSE SYNTHASE CATALYTIC SUBUNIT A [UDP-FORMING]"/>
    <property type="match status" value="1"/>
</dbReference>
<feature type="domain" description="Glycosyltransferase 2-like" evidence="8">
    <location>
        <begin position="265"/>
        <end position="481"/>
    </location>
</feature>
<evidence type="ECO:0000256" key="5">
    <source>
        <dbReference type="ARBA" id="ARBA00022989"/>
    </source>
</evidence>
<organism evidence="9 10">
    <name type="scientific">Limnothrix redekei LRLZ20PSL1</name>
    <dbReference type="NCBI Taxonomy" id="3112953"/>
    <lineage>
        <taxon>Bacteria</taxon>
        <taxon>Bacillati</taxon>
        <taxon>Cyanobacteriota</taxon>
        <taxon>Cyanophyceae</taxon>
        <taxon>Pseudanabaenales</taxon>
        <taxon>Pseudanabaenaceae</taxon>
        <taxon>Limnothrix</taxon>
    </lineage>
</organism>
<evidence type="ECO:0000256" key="2">
    <source>
        <dbReference type="ARBA" id="ARBA00022676"/>
    </source>
</evidence>
<proteinExistence type="predicted"/>
<evidence type="ECO:0000256" key="7">
    <source>
        <dbReference type="SAM" id="Phobius"/>
    </source>
</evidence>
<keyword evidence="4 7" id="KW-0812">Transmembrane</keyword>
<dbReference type="EC" id="2.4.-.-" evidence="9"/>
<dbReference type="Pfam" id="PF13632">
    <property type="entry name" value="Glyco_trans_2_3"/>
    <property type="match status" value="1"/>
</dbReference>
<name>A0ABW7C8U1_9CYAN</name>
<dbReference type="InterPro" id="IPR001173">
    <property type="entry name" value="Glyco_trans_2-like"/>
</dbReference>
<dbReference type="RefSeq" id="WP_393010176.1">
    <property type="nucleotide sequence ID" value="NZ_JAZAQF010000007.1"/>
</dbReference>
<feature type="transmembrane region" description="Helical" evidence="7">
    <location>
        <begin position="438"/>
        <end position="460"/>
    </location>
</feature>
<keyword evidence="6 7" id="KW-0472">Membrane</keyword>
<comment type="caution">
    <text evidence="9">The sequence shown here is derived from an EMBL/GenBank/DDBJ whole genome shotgun (WGS) entry which is preliminary data.</text>
</comment>
<dbReference type="Gene3D" id="3.90.550.10">
    <property type="entry name" value="Spore Coat Polysaccharide Biosynthesis Protein SpsA, Chain A"/>
    <property type="match status" value="1"/>
</dbReference>
<evidence type="ECO:0000313" key="9">
    <source>
        <dbReference type="EMBL" id="MFG3816348.1"/>
    </source>
</evidence>
<dbReference type="CDD" id="cd06421">
    <property type="entry name" value="CESA_CelA_like"/>
    <property type="match status" value="1"/>
</dbReference>
<dbReference type="InterPro" id="IPR029044">
    <property type="entry name" value="Nucleotide-diphossugar_trans"/>
</dbReference>
<evidence type="ECO:0000259" key="8">
    <source>
        <dbReference type="Pfam" id="PF13632"/>
    </source>
</evidence>
<dbReference type="GO" id="GO:0016757">
    <property type="term" value="F:glycosyltransferase activity"/>
    <property type="evidence" value="ECO:0007669"/>
    <property type="project" value="UniProtKB-KW"/>
</dbReference>
<feature type="transmembrane region" description="Helical" evidence="7">
    <location>
        <begin position="550"/>
        <end position="571"/>
    </location>
</feature>
<feature type="transmembrane region" description="Helical" evidence="7">
    <location>
        <begin position="108"/>
        <end position="127"/>
    </location>
</feature>
<gene>
    <name evidence="9" type="ORF">VPK24_01760</name>
</gene>
<evidence type="ECO:0000256" key="4">
    <source>
        <dbReference type="ARBA" id="ARBA00022692"/>
    </source>
</evidence>
<keyword evidence="3 9" id="KW-0808">Transferase</keyword>
<evidence type="ECO:0000256" key="1">
    <source>
        <dbReference type="ARBA" id="ARBA00004141"/>
    </source>
</evidence>
<keyword evidence="2 9" id="KW-0328">Glycosyltransferase</keyword>
<dbReference type="PRINTS" id="PR01439">
    <property type="entry name" value="CELLSNTHASEA"/>
</dbReference>
<feature type="transmembrane region" description="Helical" evidence="7">
    <location>
        <begin position="77"/>
        <end position="96"/>
    </location>
</feature>
<dbReference type="InterPro" id="IPR003919">
    <property type="entry name" value="Cell_synth_A"/>
</dbReference>
<keyword evidence="5 7" id="KW-1133">Transmembrane helix</keyword>
<dbReference type="EMBL" id="JAZAQF010000007">
    <property type="protein sequence ID" value="MFG3816348.1"/>
    <property type="molecule type" value="Genomic_DNA"/>
</dbReference>
<dbReference type="PANTHER" id="PTHR43867">
    <property type="entry name" value="CELLULOSE SYNTHASE CATALYTIC SUBUNIT A [UDP-FORMING]"/>
    <property type="match status" value="1"/>
</dbReference>
<comment type="subcellular location">
    <subcellularLocation>
        <location evidence="1">Membrane</location>
        <topology evidence="1">Multi-pass membrane protein</topology>
    </subcellularLocation>
</comment>
<evidence type="ECO:0000313" key="10">
    <source>
        <dbReference type="Proteomes" id="UP001604335"/>
    </source>
</evidence>
<dbReference type="Proteomes" id="UP001604335">
    <property type="component" value="Unassembled WGS sequence"/>
</dbReference>
<evidence type="ECO:0000256" key="6">
    <source>
        <dbReference type="ARBA" id="ARBA00023136"/>
    </source>
</evidence>
<dbReference type="SUPFAM" id="SSF53448">
    <property type="entry name" value="Nucleotide-diphospho-sugar transferases"/>
    <property type="match status" value="1"/>
</dbReference>